<organism evidence="2 3">
    <name type="scientific">Zafaria cholistanensis</name>
    <dbReference type="NCBI Taxonomy" id="1682741"/>
    <lineage>
        <taxon>Bacteria</taxon>
        <taxon>Bacillati</taxon>
        <taxon>Actinomycetota</taxon>
        <taxon>Actinomycetes</taxon>
        <taxon>Micrococcales</taxon>
        <taxon>Micrococcaceae</taxon>
        <taxon>Zafaria</taxon>
    </lineage>
</organism>
<dbReference type="Gene3D" id="3.40.50.720">
    <property type="entry name" value="NAD(P)-binding Rossmann-like Domain"/>
    <property type="match status" value="1"/>
</dbReference>
<dbReference type="Pfam" id="PF08240">
    <property type="entry name" value="ADH_N"/>
    <property type="match status" value="1"/>
</dbReference>
<dbReference type="Gene3D" id="3.90.180.10">
    <property type="entry name" value="Medium-chain alcohol dehydrogenases, catalytic domain"/>
    <property type="match status" value="1"/>
</dbReference>
<comment type="caution">
    <text evidence="2">The sequence shown here is derived from an EMBL/GenBank/DDBJ whole genome shotgun (WGS) entry which is preliminary data.</text>
</comment>
<dbReference type="InterPro" id="IPR020843">
    <property type="entry name" value="ER"/>
</dbReference>
<dbReference type="CDD" id="cd08267">
    <property type="entry name" value="MDR1"/>
    <property type="match status" value="1"/>
</dbReference>
<gene>
    <name evidence="2" type="ORF">NCCP1664_12730</name>
</gene>
<dbReference type="SMART" id="SM00829">
    <property type="entry name" value="PKS_ER"/>
    <property type="match status" value="1"/>
</dbReference>
<dbReference type="AlphaFoldDB" id="A0A5A7NQE8"/>
<evidence type="ECO:0000259" key="1">
    <source>
        <dbReference type="SMART" id="SM00829"/>
    </source>
</evidence>
<dbReference type="SUPFAM" id="SSF50129">
    <property type="entry name" value="GroES-like"/>
    <property type="match status" value="1"/>
</dbReference>
<dbReference type="Pfam" id="PF13602">
    <property type="entry name" value="ADH_zinc_N_2"/>
    <property type="match status" value="1"/>
</dbReference>
<accession>A0A5A7NQE8</accession>
<dbReference type="InterPro" id="IPR011032">
    <property type="entry name" value="GroES-like_sf"/>
</dbReference>
<feature type="domain" description="Enoyl reductase (ER)" evidence="1">
    <location>
        <begin position="56"/>
        <end position="365"/>
    </location>
</feature>
<proteinExistence type="predicted"/>
<name>A0A5A7NQE8_9MICC</name>
<reference evidence="2 3" key="1">
    <citation type="submission" date="2019-09" db="EMBL/GenBank/DDBJ databases">
        <title>Arthrobacter zafarii sp. nov., a moderately thermotolerant and halotolerant actinobacterium isolated from Cholistan desert soil of Pakistan.</title>
        <authorList>
            <person name="Amin A."/>
            <person name="Ahmed I."/>
            <person name="Khalid N."/>
            <person name="Schumann P."/>
            <person name="Busse H.J."/>
            <person name="Khan I.U."/>
            <person name="Li S."/>
            <person name="Li W.J."/>
        </authorList>
    </citation>
    <scope>NUCLEOTIDE SEQUENCE [LARGE SCALE GENOMIC DNA]</scope>
    <source>
        <strain evidence="2 3">NCCP-1664</strain>
    </source>
</reference>
<dbReference type="EMBL" id="BKDJ01000005">
    <property type="protein sequence ID" value="GER22776.1"/>
    <property type="molecule type" value="Genomic_DNA"/>
</dbReference>
<evidence type="ECO:0000313" key="2">
    <source>
        <dbReference type="EMBL" id="GER22776.1"/>
    </source>
</evidence>
<evidence type="ECO:0000313" key="3">
    <source>
        <dbReference type="Proteomes" id="UP000325307"/>
    </source>
</evidence>
<dbReference type="SUPFAM" id="SSF51735">
    <property type="entry name" value="NAD(P)-binding Rossmann-fold domains"/>
    <property type="match status" value="1"/>
</dbReference>
<dbReference type="PANTHER" id="PTHR44013:SF1">
    <property type="entry name" value="ZINC-TYPE ALCOHOL DEHYDROGENASE-LIKE PROTEIN C16A3.02C"/>
    <property type="match status" value="1"/>
</dbReference>
<dbReference type="RefSeq" id="WP_225873717.1">
    <property type="nucleotide sequence ID" value="NZ_BKDJ01000005.1"/>
</dbReference>
<dbReference type="GO" id="GO:0016491">
    <property type="term" value="F:oxidoreductase activity"/>
    <property type="evidence" value="ECO:0007669"/>
    <property type="project" value="InterPro"/>
</dbReference>
<keyword evidence="3" id="KW-1185">Reference proteome</keyword>
<protein>
    <submittedName>
        <fullName evidence="2">NADPH:quinone reductase</fullName>
    </submittedName>
</protein>
<dbReference type="InterPro" id="IPR052733">
    <property type="entry name" value="Chloroplast_QOR"/>
</dbReference>
<dbReference type="PANTHER" id="PTHR44013">
    <property type="entry name" value="ZINC-TYPE ALCOHOL DEHYDROGENASE-LIKE PROTEIN C16A3.02C"/>
    <property type="match status" value="1"/>
</dbReference>
<dbReference type="Proteomes" id="UP000325307">
    <property type="component" value="Unassembled WGS sequence"/>
</dbReference>
<dbReference type="InterPro" id="IPR036291">
    <property type="entry name" value="NAD(P)-bd_dom_sf"/>
</dbReference>
<sequence>MDSARQHPTIGQHQSRNAAVPDTAGLDAAGAGAGGPGVVASAPEGTMRAVMQEEYGSADVLHLGRVRRPVVAADQVLVEVRAAGVDRGTWHVVTGTPYAIRLAMGLRRPRNQVPGMDVAGTVAAVGSKVTRFAVGDEVFGYGRGSFAEYAVASEAKLARKPAELSFEQAAALAVSGSTALQALRDAGRVRAGQQVLVIGASGGVGSYAVQLAAAFGAEVTGVSGTAKLDLVRALGARRAIDYTREDFADGSCRYDLILDIGGNSPLGRLRRALAPAGTAVIVGGEDAGRWTGLGRQFRALALSPFIRQRLVMMFAREGAADLERLAEMAAAGQVVPAIGRTYPLERMPEALRDLEAGKVRGKAVVVP</sequence>
<dbReference type="InterPro" id="IPR013154">
    <property type="entry name" value="ADH-like_N"/>
</dbReference>